<sequence length="73" mass="7920">MTTPDALMAALPGLPAQTFPPLHMNDTVSPLCSRRHDPVQLAHARRAGTLASLPAIRHLPFPHDTDHDPIEPS</sequence>
<name>A0A6L3MZQ8_9BURK</name>
<gene>
    <name evidence="1" type="ORF">F7R25_09825</name>
</gene>
<accession>A0A6L3MZQ8</accession>
<proteinExistence type="predicted"/>
<evidence type="ECO:0000313" key="2">
    <source>
        <dbReference type="Proteomes" id="UP000473470"/>
    </source>
</evidence>
<comment type="caution">
    <text evidence="1">The sequence shown here is derived from an EMBL/GenBank/DDBJ whole genome shotgun (WGS) entry which is preliminary data.</text>
</comment>
<dbReference type="Proteomes" id="UP000473470">
    <property type="component" value="Unassembled WGS sequence"/>
</dbReference>
<reference evidence="1 2" key="1">
    <citation type="submission" date="2019-09" db="EMBL/GenBank/DDBJ databases">
        <title>Draft genome sequences of 48 bacterial type strains from the CCUG.</title>
        <authorList>
            <person name="Tunovic T."/>
            <person name="Pineiro-Iglesias B."/>
            <person name="Unosson C."/>
            <person name="Inganas E."/>
            <person name="Ohlen M."/>
            <person name="Cardew S."/>
            <person name="Jensie-Markopoulos S."/>
            <person name="Salva-Serra F."/>
            <person name="Jaen-Luchoro D."/>
            <person name="Karlsson R."/>
            <person name="Svensson-Stadler L."/>
            <person name="Chun J."/>
            <person name="Moore E."/>
        </authorList>
    </citation>
    <scope>NUCLEOTIDE SEQUENCE [LARGE SCALE GENOMIC DNA]</scope>
    <source>
        <strain evidence="1 2">CCUG 65686</strain>
    </source>
</reference>
<dbReference type="EMBL" id="VZOK01000011">
    <property type="protein sequence ID" value="KAB0639147.1"/>
    <property type="molecule type" value="Genomic_DNA"/>
</dbReference>
<dbReference type="AlphaFoldDB" id="A0A6L3MZQ8"/>
<protein>
    <submittedName>
        <fullName evidence="1">Uncharacterized protein</fullName>
    </submittedName>
</protein>
<evidence type="ECO:0000313" key="1">
    <source>
        <dbReference type="EMBL" id="KAB0639147.1"/>
    </source>
</evidence>
<dbReference type="RefSeq" id="WP_150998746.1">
    <property type="nucleotide sequence ID" value="NZ_CABVPM010000002.1"/>
</dbReference>
<organism evidence="1 2">
    <name type="scientific">Burkholderia stagnalis</name>
    <dbReference type="NCBI Taxonomy" id="1503054"/>
    <lineage>
        <taxon>Bacteria</taxon>
        <taxon>Pseudomonadati</taxon>
        <taxon>Pseudomonadota</taxon>
        <taxon>Betaproteobacteria</taxon>
        <taxon>Burkholderiales</taxon>
        <taxon>Burkholderiaceae</taxon>
        <taxon>Burkholderia</taxon>
        <taxon>Burkholderia cepacia complex</taxon>
    </lineage>
</organism>